<feature type="compositionally biased region" description="Basic residues" evidence="1">
    <location>
        <begin position="8"/>
        <end position="26"/>
    </location>
</feature>
<evidence type="ECO:0000256" key="1">
    <source>
        <dbReference type="SAM" id="MobiDB-lite"/>
    </source>
</evidence>
<reference evidence="2 3" key="1">
    <citation type="submission" date="2019-02" db="EMBL/GenBank/DDBJ databases">
        <title>Deep-cultivation of Planctomycetes and their phenomic and genomic characterization uncovers novel biology.</title>
        <authorList>
            <person name="Wiegand S."/>
            <person name="Jogler M."/>
            <person name="Boedeker C."/>
            <person name="Pinto D."/>
            <person name="Vollmers J."/>
            <person name="Rivas-Marin E."/>
            <person name="Kohn T."/>
            <person name="Peeters S.H."/>
            <person name="Heuer A."/>
            <person name="Rast P."/>
            <person name="Oberbeckmann S."/>
            <person name="Bunk B."/>
            <person name="Jeske O."/>
            <person name="Meyerdierks A."/>
            <person name="Storesund J.E."/>
            <person name="Kallscheuer N."/>
            <person name="Luecker S."/>
            <person name="Lage O.M."/>
            <person name="Pohl T."/>
            <person name="Merkel B.J."/>
            <person name="Hornburger P."/>
            <person name="Mueller R.-W."/>
            <person name="Bruemmer F."/>
            <person name="Labrenz M."/>
            <person name="Spormann A.M."/>
            <person name="Op Den Camp H."/>
            <person name="Overmann J."/>
            <person name="Amann R."/>
            <person name="Jetten M.S.M."/>
            <person name="Mascher T."/>
            <person name="Medema M.H."/>
            <person name="Devos D.P."/>
            <person name="Kaster A.-K."/>
            <person name="Ovreas L."/>
            <person name="Rohde M."/>
            <person name="Galperin M.Y."/>
            <person name="Jogler C."/>
        </authorList>
    </citation>
    <scope>NUCLEOTIDE SEQUENCE [LARGE SCALE GENOMIC DNA]</scope>
    <source>
        <strain evidence="2 3">Poly51</strain>
    </source>
</reference>
<dbReference type="Proteomes" id="UP000318288">
    <property type="component" value="Unassembled WGS sequence"/>
</dbReference>
<name>A0A5C6FHV4_9BACT</name>
<proteinExistence type="predicted"/>
<organism evidence="2 3">
    <name type="scientific">Rubripirellula tenax</name>
    <dbReference type="NCBI Taxonomy" id="2528015"/>
    <lineage>
        <taxon>Bacteria</taxon>
        <taxon>Pseudomonadati</taxon>
        <taxon>Planctomycetota</taxon>
        <taxon>Planctomycetia</taxon>
        <taxon>Pirellulales</taxon>
        <taxon>Pirellulaceae</taxon>
        <taxon>Rubripirellula</taxon>
    </lineage>
</organism>
<evidence type="ECO:0000313" key="3">
    <source>
        <dbReference type="Proteomes" id="UP000318288"/>
    </source>
</evidence>
<keyword evidence="3" id="KW-1185">Reference proteome</keyword>
<dbReference type="EMBL" id="SJPW01000001">
    <property type="protein sequence ID" value="TWU60133.1"/>
    <property type="molecule type" value="Genomic_DNA"/>
</dbReference>
<dbReference type="AlphaFoldDB" id="A0A5C6FHV4"/>
<protein>
    <submittedName>
        <fullName evidence="2">Uncharacterized protein</fullName>
    </submittedName>
</protein>
<evidence type="ECO:0000313" key="2">
    <source>
        <dbReference type="EMBL" id="TWU60133.1"/>
    </source>
</evidence>
<gene>
    <name evidence="2" type="ORF">Poly51_04070</name>
</gene>
<feature type="region of interest" description="Disordered" evidence="1">
    <location>
        <begin position="1"/>
        <end position="45"/>
    </location>
</feature>
<sequence>MDDYRNSFHFKSKRRQNLQNPKKRRIPPISPCLPGGSRPPREAQKAADNLMCKRFAAASLAWALELANVPADCLGADTL</sequence>
<accession>A0A5C6FHV4</accession>
<comment type="caution">
    <text evidence="2">The sequence shown here is derived from an EMBL/GenBank/DDBJ whole genome shotgun (WGS) entry which is preliminary data.</text>
</comment>